<protein>
    <recommendedName>
        <fullName evidence="2">SCP domain-containing protein</fullName>
    </recommendedName>
</protein>
<dbReference type="InterPro" id="IPR002413">
    <property type="entry name" value="V5_allergen-like"/>
</dbReference>
<keyword evidence="1" id="KW-0732">Signal</keyword>
<feature type="chain" id="PRO_5041235823" description="SCP domain-containing protein" evidence="1">
    <location>
        <begin position="18"/>
        <end position="317"/>
    </location>
</feature>
<dbReference type="PANTHER" id="PTHR10334">
    <property type="entry name" value="CYSTEINE-RICH SECRETORY PROTEIN-RELATED"/>
    <property type="match status" value="1"/>
</dbReference>
<dbReference type="PRINTS" id="PR00838">
    <property type="entry name" value="V5ALLERGEN"/>
</dbReference>
<evidence type="ECO:0000256" key="1">
    <source>
        <dbReference type="SAM" id="SignalP"/>
    </source>
</evidence>
<dbReference type="Proteomes" id="UP001178507">
    <property type="component" value="Unassembled WGS sequence"/>
</dbReference>
<evidence type="ECO:0000313" key="4">
    <source>
        <dbReference type="Proteomes" id="UP001178507"/>
    </source>
</evidence>
<evidence type="ECO:0000313" key="3">
    <source>
        <dbReference type="EMBL" id="CAJ1375964.1"/>
    </source>
</evidence>
<dbReference type="InterPro" id="IPR018244">
    <property type="entry name" value="Allrgn_V5/Tpx1_CS"/>
</dbReference>
<dbReference type="InterPro" id="IPR036249">
    <property type="entry name" value="Thioredoxin-like_sf"/>
</dbReference>
<proteinExistence type="predicted"/>
<organism evidence="3 4">
    <name type="scientific">Effrenium voratum</name>
    <dbReference type="NCBI Taxonomy" id="2562239"/>
    <lineage>
        <taxon>Eukaryota</taxon>
        <taxon>Sar</taxon>
        <taxon>Alveolata</taxon>
        <taxon>Dinophyceae</taxon>
        <taxon>Suessiales</taxon>
        <taxon>Symbiodiniaceae</taxon>
        <taxon>Effrenium</taxon>
    </lineage>
</organism>
<dbReference type="PRINTS" id="PR00837">
    <property type="entry name" value="V5TPXLIKE"/>
</dbReference>
<feature type="domain" description="SCP" evidence="2">
    <location>
        <begin position="152"/>
        <end position="285"/>
    </location>
</feature>
<dbReference type="InterPro" id="IPR013766">
    <property type="entry name" value="Thioredoxin_domain"/>
</dbReference>
<keyword evidence="4" id="KW-1185">Reference proteome</keyword>
<dbReference type="EMBL" id="CAUJNA010000353">
    <property type="protein sequence ID" value="CAJ1375964.1"/>
    <property type="molecule type" value="Genomic_DNA"/>
</dbReference>
<evidence type="ECO:0000259" key="2">
    <source>
        <dbReference type="SMART" id="SM00198"/>
    </source>
</evidence>
<dbReference type="Pfam" id="PF00085">
    <property type="entry name" value="Thioredoxin"/>
    <property type="match status" value="1"/>
</dbReference>
<dbReference type="Gene3D" id="3.40.33.10">
    <property type="entry name" value="CAP"/>
    <property type="match status" value="1"/>
</dbReference>
<name>A0AA36HV77_9DINO</name>
<feature type="signal peptide" evidence="1">
    <location>
        <begin position="1"/>
        <end position="17"/>
    </location>
</feature>
<reference evidence="3" key="1">
    <citation type="submission" date="2023-08" db="EMBL/GenBank/DDBJ databases">
        <authorList>
            <person name="Chen Y."/>
            <person name="Shah S."/>
            <person name="Dougan E. K."/>
            <person name="Thang M."/>
            <person name="Chan C."/>
        </authorList>
    </citation>
    <scope>NUCLEOTIDE SEQUENCE</scope>
</reference>
<gene>
    <name evidence="3" type="ORF">EVOR1521_LOCUS5142</name>
</gene>
<dbReference type="Pfam" id="PF00188">
    <property type="entry name" value="CAP"/>
    <property type="match status" value="1"/>
</dbReference>
<comment type="caution">
    <text evidence="3">The sequence shown here is derived from an EMBL/GenBank/DDBJ whole genome shotgun (WGS) entry which is preliminary data.</text>
</comment>
<dbReference type="SUPFAM" id="SSF52833">
    <property type="entry name" value="Thioredoxin-like"/>
    <property type="match status" value="1"/>
</dbReference>
<dbReference type="InterPro" id="IPR001283">
    <property type="entry name" value="CRISP-related"/>
</dbReference>
<dbReference type="GO" id="GO:0005576">
    <property type="term" value="C:extracellular region"/>
    <property type="evidence" value="ECO:0007669"/>
    <property type="project" value="InterPro"/>
</dbReference>
<sequence length="317" mass="35718">MIRVLLLRLALASGCPGHPPYVQGPVEALCAENFPDARRPGRARWLVHFYGPKCRSCRDLAQMLQEVSSSDLKLGAVDCRQPQNQELCRSLKVWKLPVLMALPGTRYSGPLESEVLTQWIRDISDISRLEVLPPASEQMSLCPAFELYEEPRVAREFLAAHNIYRCTAGIAMLEWDLPLFHSARRYADRAPLDRLAHSDPRERKGKHGVYGENVAIGEHLWPGQVVARWHDEIRNTQDGVFRPKRAGLGHYTQLVWRKTLRLGCSLGQNRRVAVCHYDPAGNEKGRHLSQVAPPLPNYAGIEGEERCGGLVEEIGRP</sequence>
<dbReference type="InterPro" id="IPR035940">
    <property type="entry name" value="CAP_sf"/>
</dbReference>
<accession>A0AA36HV77</accession>
<dbReference type="PROSITE" id="PS01009">
    <property type="entry name" value="CRISP_1"/>
    <property type="match status" value="1"/>
</dbReference>
<dbReference type="SUPFAM" id="SSF55797">
    <property type="entry name" value="PR-1-like"/>
    <property type="match status" value="1"/>
</dbReference>
<dbReference type="CDD" id="cd02961">
    <property type="entry name" value="PDI_a_family"/>
    <property type="match status" value="1"/>
</dbReference>
<dbReference type="SMART" id="SM00198">
    <property type="entry name" value="SCP"/>
    <property type="match status" value="1"/>
</dbReference>
<dbReference type="AlphaFoldDB" id="A0AA36HV77"/>
<dbReference type="Gene3D" id="3.40.30.10">
    <property type="entry name" value="Glutaredoxin"/>
    <property type="match status" value="1"/>
</dbReference>
<dbReference type="InterPro" id="IPR014044">
    <property type="entry name" value="CAP_dom"/>
</dbReference>